<dbReference type="InterPro" id="IPR003680">
    <property type="entry name" value="Flavodoxin_fold"/>
</dbReference>
<evidence type="ECO:0000256" key="3">
    <source>
        <dbReference type="ARBA" id="ARBA00022827"/>
    </source>
</evidence>
<reference evidence="7" key="1">
    <citation type="journal article" date="2014" name="Genome Announc.">
        <title>Draft Genome Sequence of Marine Flavobacterium Jejuia pallidilutea Strain 11shimoA1 and Pigmentation Mutants.</title>
        <authorList>
            <person name="Takatani N."/>
            <person name="Nakanishi M."/>
            <person name="Meirelles P."/>
            <person name="Mino S."/>
            <person name="Suda W."/>
            <person name="Oshima K."/>
            <person name="Hattori M."/>
            <person name="Ohkuma M."/>
            <person name="Hosokawa M."/>
            <person name="Miyashita K."/>
            <person name="Thompson F.L."/>
            <person name="Niwa A."/>
            <person name="Sawabe T."/>
            <person name="Sawabe T."/>
        </authorList>
    </citation>
    <scope>NUCLEOTIDE SEQUENCE [LARGE SCALE GENOMIC DNA]</scope>
    <source>
        <strain evidence="7">JCM 19538</strain>
    </source>
</reference>
<accession>A0A098LT56</accession>
<sequence length="196" mass="22725">MKKALIINAHQEYPFAKGELNKEIAKRIENYLKSIGYEIKTTTMKDEWNADEEVDKHTWADVVVLQSPTNWMGFPWIFKKYMDEVYTAGMFGKMSQNDGRTAETPKKNYGAGGLMQDTKYMLSLTFNAPEESFNDPNEFLFAGKSVDDLYFAQHMNFKFFGMQPLPTFACFDVMKNPNIENDFKRLEAHLVTNFSE</sequence>
<feature type="domain" description="Flavodoxin-like fold" evidence="5">
    <location>
        <begin position="2"/>
        <end position="189"/>
    </location>
</feature>
<dbReference type="AlphaFoldDB" id="A0A098LT56"/>
<keyword evidence="7" id="KW-1185">Reference proteome</keyword>
<evidence type="ECO:0000256" key="4">
    <source>
        <dbReference type="ARBA" id="ARBA00037981"/>
    </source>
</evidence>
<dbReference type="EMBL" id="BBNY01000068">
    <property type="protein sequence ID" value="GAL90081.1"/>
    <property type="molecule type" value="Genomic_DNA"/>
</dbReference>
<proteinExistence type="inferred from homology"/>
<comment type="caution">
    <text evidence="6">The sequence shown here is derived from an EMBL/GenBank/DDBJ whole genome shotgun (WGS) entry which is preliminary data.</text>
</comment>
<dbReference type="Proteomes" id="UP000030184">
    <property type="component" value="Unassembled WGS sequence"/>
</dbReference>
<dbReference type="OrthoDB" id="652200at2"/>
<keyword evidence="2" id="KW-0285">Flavoprotein</keyword>
<dbReference type="InterPro" id="IPR052397">
    <property type="entry name" value="NADPH-QR_MdaB"/>
</dbReference>
<dbReference type="Gene3D" id="3.40.50.360">
    <property type="match status" value="1"/>
</dbReference>
<dbReference type="SUPFAM" id="SSF52218">
    <property type="entry name" value="Flavoproteins"/>
    <property type="match status" value="1"/>
</dbReference>
<dbReference type="PANTHER" id="PTHR46305:SF3">
    <property type="entry name" value="NADPH:QUINONE OXIDOREDUCTASE MDAB"/>
    <property type="match status" value="1"/>
</dbReference>
<evidence type="ECO:0000256" key="2">
    <source>
        <dbReference type="ARBA" id="ARBA00022630"/>
    </source>
</evidence>
<gene>
    <name evidence="6" type="ORF">JCM19538_822</name>
</gene>
<dbReference type="Pfam" id="PF02525">
    <property type="entry name" value="Flavodoxin_2"/>
    <property type="match status" value="1"/>
</dbReference>
<dbReference type="RefSeq" id="WP_042243914.1">
    <property type="nucleotide sequence ID" value="NZ_BBNR01000009.1"/>
</dbReference>
<organism evidence="6 7">
    <name type="scientific">Jejuia pallidilutea</name>
    <dbReference type="NCBI Taxonomy" id="504487"/>
    <lineage>
        <taxon>Bacteria</taxon>
        <taxon>Pseudomonadati</taxon>
        <taxon>Bacteroidota</taxon>
        <taxon>Flavobacteriia</taxon>
        <taxon>Flavobacteriales</taxon>
        <taxon>Flavobacteriaceae</taxon>
        <taxon>Jejuia</taxon>
    </lineage>
</organism>
<evidence type="ECO:0000259" key="5">
    <source>
        <dbReference type="Pfam" id="PF02525"/>
    </source>
</evidence>
<protein>
    <submittedName>
        <fullName evidence="6">Modulator of drug activity B</fullName>
    </submittedName>
</protein>
<comment type="cofactor">
    <cofactor evidence="1">
        <name>FAD</name>
        <dbReference type="ChEBI" id="CHEBI:57692"/>
    </cofactor>
</comment>
<evidence type="ECO:0000313" key="7">
    <source>
        <dbReference type="Proteomes" id="UP000030184"/>
    </source>
</evidence>
<dbReference type="InterPro" id="IPR029039">
    <property type="entry name" value="Flavoprotein-like_sf"/>
</dbReference>
<name>A0A098LT56_9FLAO</name>
<evidence type="ECO:0000313" key="6">
    <source>
        <dbReference type="EMBL" id="GAL90081.1"/>
    </source>
</evidence>
<dbReference type="PANTHER" id="PTHR46305">
    <property type="match status" value="1"/>
</dbReference>
<keyword evidence="3" id="KW-0274">FAD</keyword>
<evidence type="ECO:0000256" key="1">
    <source>
        <dbReference type="ARBA" id="ARBA00001974"/>
    </source>
</evidence>
<comment type="similarity">
    <text evidence="4">Belongs to the oxidoreductase MdaB family.</text>
</comment>